<proteinExistence type="predicted"/>
<name>A0A5D3E0V3_CUCMM</name>
<dbReference type="Pfam" id="PF13960">
    <property type="entry name" value="DUF4218"/>
    <property type="match status" value="1"/>
</dbReference>
<feature type="domain" description="DUF4218" evidence="3">
    <location>
        <begin position="38"/>
        <end position="139"/>
    </location>
</feature>
<dbReference type="Pfam" id="PF03004">
    <property type="entry name" value="Transposase_24"/>
    <property type="match status" value="1"/>
</dbReference>
<evidence type="ECO:0000313" key="5">
    <source>
        <dbReference type="Proteomes" id="UP000321947"/>
    </source>
</evidence>
<dbReference type="Pfam" id="PF13952">
    <property type="entry name" value="DUF4216"/>
    <property type="match status" value="1"/>
</dbReference>
<evidence type="ECO:0000259" key="2">
    <source>
        <dbReference type="Pfam" id="PF13952"/>
    </source>
</evidence>
<dbReference type="InterPro" id="IPR025312">
    <property type="entry name" value="DUF4216"/>
</dbReference>
<dbReference type="PANTHER" id="PTHR48258">
    <property type="entry name" value="DUF4218 DOMAIN-CONTAINING PROTEIN-RELATED"/>
    <property type="match status" value="1"/>
</dbReference>
<comment type="caution">
    <text evidence="4">The sequence shown here is derived from an EMBL/GenBank/DDBJ whole genome shotgun (WGS) entry which is preliminary data.</text>
</comment>
<sequence>MYTTVVELCNFFRDLCAKTIRVSDLNRPEADIVCEDNTCLEADIVLILCKLERIFPPAFFDIMIHLAVHLPAETKIVGPVSYSWMYPIERSLRTLKQYVRNKARPEGSIVEAFIMNEFLTFCSMYLIGIETRFNRNPRNDDSMNRQLGCGDFDVFKQNVRPMRGSVVRTLSEDEKRLCHWYVLNNCCQIESYRREHLSLINTNGEDVLDLFRRHQLKFPNWYRTHMYSLRERGEASDDLYSIALGPINEVRTYSDVKKNKLRCDLGFKIINTSRFWYTDDPYILATQAVQVFYIDDPKLSSNWKIVQIIQNKQVWDIPESEEVEDDRFKLLEACSSIGVDESIHDIPFCRGDVEPTVVDHKETENQDQSRIDDDFINDETEQLQSSDSDDQTRLTLTEVEQTNTPSIDPSTPSGSQLGTKKRGRGVRGYGRNIELDKFVQKHGKIKIEINEEEGKPVTTFGPKIALGIGTAVRNTIPLSCENWKAVPMGVRELVIDWLEKKRETNKRSRSAVKFNHVTGAKSFLQVRHELKKKKGCDVDEIEVFHETHFREKEGWINDKAKDAYLEMQRIITESTEAGVQTISTAKACEFVLGSRSMQTVNPRSGESLRSNVSSTREKEKNEMAYLKEANEKLTHELAKWEQSYGN</sequence>
<organism evidence="4 5">
    <name type="scientific">Cucumis melo var. makuwa</name>
    <name type="common">Oriental melon</name>
    <dbReference type="NCBI Taxonomy" id="1194695"/>
    <lineage>
        <taxon>Eukaryota</taxon>
        <taxon>Viridiplantae</taxon>
        <taxon>Streptophyta</taxon>
        <taxon>Embryophyta</taxon>
        <taxon>Tracheophyta</taxon>
        <taxon>Spermatophyta</taxon>
        <taxon>Magnoliopsida</taxon>
        <taxon>eudicotyledons</taxon>
        <taxon>Gunneridae</taxon>
        <taxon>Pentapetalae</taxon>
        <taxon>rosids</taxon>
        <taxon>fabids</taxon>
        <taxon>Cucurbitales</taxon>
        <taxon>Cucurbitaceae</taxon>
        <taxon>Benincaseae</taxon>
        <taxon>Cucumis</taxon>
    </lineage>
</organism>
<evidence type="ECO:0000313" key="4">
    <source>
        <dbReference type="EMBL" id="TYK29140.1"/>
    </source>
</evidence>
<feature type="domain" description="DUF4216" evidence="2">
    <location>
        <begin position="257"/>
        <end position="306"/>
    </location>
</feature>
<dbReference type="InterPro" id="IPR004252">
    <property type="entry name" value="Probable_transposase_24"/>
</dbReference>
<feature type="region of interest" description="Disordered" evidence="1">
    <location>
        <begin position="599"/>
        <end position="621"/>
    </location>
</feature>
<reference evidence="4 5" key="1">
    <citation type="submission" date="2019-08" db="EMBL/GenBank/DDBJ databases">
        <title>Draft genome sequences of two oriental melons (Cucumis melo L. var makuwa).</title>
        <authorList>
            <person name="Kwon S.-Y."/>
        </authorList>
    </citation>
    <scope>NUCLEOTIDE SEQUENCE [LARGE SCALE GENOMIC DNA]</scope>
    <source>
        <strain evidence="5">cv. Chang Bougi</strain>
        <tissue evidence="4">Leaf</tissue>
    </source>
</reference>
<gene>
    <name evidence="4" type="ORF">E5676_scaffold120G002850</name>
</gene>
<evidence type="ECO:0008006" key="6">
    <source>
        <dbReference type="Google" id="ProtNLM"/>
    </source>
</evidence>
<feature type="compositionally biased region" description="Polar residues" evidence="1">
    <location>
        <begin position="599"/>
        <end position="614"/>
    </location>
</feature>
<dbReference type="Proteomes" id="UP000321947">
    <property type="component" value="Unassembled WGS sequence"/>
</dbReference>
<protein>
    <recommendedName>
        <fullName evidence="6">DUF4218 domain-containing protein</fullName>
    </recommendedName>
</protein>
<evidence type="ECO:0000259" key="3">
    <source>
        <dbReference type="Pfam" id="PF13960"/>
    </source>
</evidence>
<accession>A0A5D3E0V3</accession>
<feature type="region of interest" description="Disordered" evidence="1">
    <location>
        <begin position="399"/>
        <end position="427"/>
    </location>
</feature>
<feature type="compositionally biased region" description="Polar residues" evidence="1">
    <location>
        <begin position="399"/>
        <end position="418"/>
    </location>
</feature>
<evidence type="ECO:0000256" key="1">
    <source>
        <dbReference type="SAM" id="MobiDB-lite"/>
    </source>
</evidence>
<dbReference type="EMBL" id="SSTD01001877">
    <property type="protein sequence ID" value="TYK29140.1"/>
    <property type="molecule type" value="Genomic_DNA"/>
</dbReference>
<dbReference type="PANTHER" id="PTHR48258:SF15">
    <property type="entry name" value="OS02G0543900 PROTEIN"/>
    <property type="match status" value="1"/>
</dbReference>
<dbReference type="InterPro" id="IPR025452">
    <property type="entry name" value="DUF4218"/>
</dbReference>
<dbReference type="AlphaFoldDB" id="A0A5D3E0V3"/>